<evidence type="ECO:0000256" key="3">
    <source>
        <dbReference type="PROSITE-ProRule" id="PRU00023"/>
    </source>
</evidence>
<dbReference type="PROSITE" id="PS50297">
    <property type="entry name" value="ANK_REP_REGION"/>
    <property type="match status" value="2"/>
</dbReference>
<dbReference type="STRING" id="1331007.AALB_4236"/>
<organism evidence="4 5">
    <name type="scientific">Agarivorans albus MKT 106</name>
    <dbReference type="NCBI Taxonomy" id="1331007"/>
    <lineage>
        <taxon>Bacteria</taxon>
        <taxon>Pseudomonadati</taxon>
        <taxon>Pseudomonadota</taxon>
        <taxon>Gammaproteobacteria</taxon>
        <taxon>Alteromonadales</taxon>
        <taxon>Alteromonadaceae</taxon>
        <taxon>Agarivorans</taxon>
    </lineage>
</organism>
<dbReference type="PANTHER" id="PTHR24201:SF16">
    <property type="entry name" value="ANKYRIN-1-LIKE-RELATED"/>
    <property type="match status" value="1"/>
</dbReference>
<proteinExistence type="predicted"/>
<dbReference type="EMBL" id="BARX01000045">
    <property type="protein sequence ID" value="GAD04156.1"/>
    <property type="molecule type" value="Genomic_DNA"/>
</dbReference>
<dbReference type="InterPro" id="IPR050776">
    <property type="entry name" value="Ank_Repeat/CDKN_Inhibitor"/>
</dbReference>
<name>R9PUH0_AGAAL</name>
<keyword evidence="2 3" id="KW-0040">ANK repeat</keyword>
<dbReference type="PANTHER" id="PTHR24201">
    <property type="entry name" value="ANK_REP_REGION DOMAIN-CONTAINING PROTEIN"/>
    <property type="match status" value="1"/>
</dbReference>
<dbReference type="SMART" id="SM00248">
    <property type="entry name" value="ANK"/>
    <property type="match status" value="3"/>
</dbReference>
<dbReference type="InterPro" id="IPR002110">
    <property type="entry name" value="Ankyrin_rpt"/>
</dbReference>
<protein>
    <submittedName>
        <fullName evidence="4">CNPV017 ankyrin repeat protein</fullName>
    </submittedName>
</protein>
<evidence type="ECO:0000313" key="4">
    <source>
        <dbReference type="EMBL" id="GAD04156.1"/>
    </source>
</evidence>
<evidence type="ECO:0000313" key="5">
    <source>
        <dbReference type="Proteomes" id="UP000014461"/>
    </source>
</evidence>
<sequence>MRVFVFVLSMTYLIGCSTGSKGELLNTGFTEEQTNLIAGIISGDSLYVDRLESGLENLDFQTRDGVSPLVYAMVKGRVDLYEHFLELGANPNLFEHDKKYSAIKLAIQNENTRYLSLLIEYGLDVNLDMNSANYPTPIFLATSKNNEAIINLLISSGADVKALNKYSETICSKAAEVGDWNIVRLLYSNGCDLWHKDSYGFDISYFINGPFLNKSKEYIDDYNYIKTIYSEGIK</sequence>
<keyword evidence="1" id="KW-0677">Repeat</keyword>
<dbReference type="InterPro" id="IPR036770">
    <property type="entry name" value="Ankyrin_rpt-contain_sf"/>
</dbReference>
<reference evidence="4" key="1">
    <citation type="journal article" date="2013" name="Genome Announc.">
        <title>Draft Genome Sequence of Agarivorans albus Strain MKT 106T, an Agarolytic Marine Bacterium.</title>
        <authorList>
            <person name="Yasuike M."/>
            <person name="Nakamura Y."/>
            <person name="Kai W."/>
            <person name="Fujiwara A."/>
            <person name="Fukui Y."/>
            <person name="Satomi M."/>
            <person name="Sano M."/>
        </authorList>
    </citation>
    <scope>NUCLEOTIDE SEQUENCE [LARGE SCALE GENOMIC DNA]</scope>
</reference>
<evidence type="ECO:0000256" key="2">
    <source>
        <dbReference type="ARBA" id="ARBA00023043"/>
    </source>
</evidence>
<dbReference type="Proteomes" id="UP000014461">
    <property type="component" value="Unassembled WGS sequence"/>
</dbReference>
<dbReference type="SUPFAM" id="SSF48403">
    <property type="entry name" value="Ankyrin repeat"/>
    <property type="match status" value="1"/>
</dbReference>
<accession>R9PUH0</accession>
<feature type="repeat" description="ANK" evidence="3">
    <location>
        <begin position="64"/>
        <end position="96"/>
    </location>
</feature>
<feature type="repeat" description="ANK" evidence="3">
    <location>
        <begin position="133"/>
        <end position="165"/>
    </location>
</feature>
<gene>
    <name evidence="4" type="ORF">AALB_4236</name>
</gene>
<dbReference type="Gene3D" id="1.25.40.20">
    <property type="entry name" value="Ankyrin repeat-containing domain"/>
    <property type="match status" value="1"/>
</dbReference>
<dbReference type="Pfam" id="PF12796">
    <property type="entry name" value="Ank_2"/>
    <property type="match status" value="1"/>
</dbReference>
<dbReference type="RefSeq" id="WP_016403923.1">
    <property type="nucleotide sequence ID" value="NZ_BARX01000045.1"/>
</dbReference>
<keyword evidence="5" id="KW-1185">Reference proteome</keyword>
<dbReference type="AlphaFoldDB" id="R9PUH0"/>
<dbReference type="PROSITE" id="PS50088">
    <property type="entry name" value="ANK_REPEAT"/>
    <property type="match status" value="2"/>
</dbReference>
<evidence type="ECO:0000256" key="1">
    <source>
        <dbReference type="ARBA" id="ARBA00022737"/>
    </source>
</evidence>
<comment type="caution">
    <text evidence="4">The sequence shown here is derived from an EMBL/GenBank/DDBJ whole genome shotgun (WGS) entry which is preliminary data.</text>
</comment>